<dbReference type="EMBL" id="JAGGDJ010000005">
    <property type="protein sequence ID" value="MBO7744595.1"/>
    <property type="molecule type" value="Genomic_DNA"/>
</dbReference>
<dbReference type="Proteomes" id="UP000670947">
    <property type="component" value="Unassembled WGS sequence"/>
</dbReference>
<reference evidence="1 2" key="1">
    <citation type="submission" date="2021-03" db="EMBL/GenBank/DDBJ databases">
        <title>Paenibacillus artemisicola MWE-103 whole genome sequence.</title>
        <authorList>
            <person name="Ham Y.J."/>
        </authorList>
    </citation>
    <scope>NUCLEOTIDE SEQUENCE [LARGE SCALE GENOMIC DNA]</scope>
    <source>
        <strain evidence="1 2">MWE-103</strain>
    </source>
</reference>
<comment type="caution">
    <text evidence="1">The sequence shown here is derived from an EMBL/GenBank/DDBJ whole genome shotgun (WGS) entry which is preliminary data.</text>
</comment>
<dbReference type="RefSeq" id="WP_208847548.1">
    <property type="nucleotide sequence ID" value="NZ_JAGGDJ010000005.1"/>
</dbReference>
<gene>
    <name evidence="1" type="ORF">I8J29_10330</name>
</gene>
<evidence type="ECO:0000313" key="1">
    <source>
        <dbReference type="EMBL" id="MBO7744595.1"/>
    </source>
</evidence>
<organism evidence="1 2">
    <name type="scientific">Paenibacillus artemisiicola</name>
    <dbReference type="NCBI Taxonomy" id="1172618"/>
    <lineage>
        <taxon>Bacteria</taxon>
        <taxon>Bacillati</taxon>
        <taxon>Bacillota</taxon>
        <taxon>Bacilli</taxon>
        <taxon>Bacillales</taxon>
        <taxon>Paenibacillaceae</taxon>
        <taxon>Paenibacillus</taxon>
    </lineage>
</organism>
<name>A0ABS3W8Z8_9BACL</name>
<evidence type="ECO:0008006" key="3">
    <source>
        <dbReference type="Google" id="ProtNLM"/>
    </source>
</evidence>
<accession>A0ABS3W8Z8</accession>
<evidence type="ECO:0000313" key="2">
    <source>
        <dbReference type="Proteomes" id="UP000670947"/>
    </source>
</evidence>
<sequence>MARRRWRRRPAGTAAAHSAAAAPRRWRMFAALLPAALLLALLGGCASGTMSGVDAHPPTKGLLHALQQAGQMGNVSDRGYRVEVEAAEGQPEGGRETELRLRVLNPSGQPAEDFAEDMTKLMHFIVVSKDLADFQHLHPTYEGGGAFSLKLAFPHGGPFLLIAEFMPDGKGLTVYKTWIDAGGAKPEANPPVESAAPSVVADGIEVKLSSMPAAGELKAGEMAMLDFSLRKAETGERIVLEPYLGTPGHCVILDANAQQYLHVHAATEMSTGSSVMFHATFPKAGVYKLWGQFRYEGKVITAPFVVTVR</sequence>
<proteinExistence type="predicted"/>
<keyword evidence="2" id="KW-1185">Reference proteome</keyword>
<protein>
    <recommendedName>
        <fullName evidence="3">Secreted protein</fullName>
    </recommendedName>
</protein>